<evidence type="ECO:0000256" key="1">
    <source>
        <dbReference type="SAM" id="MobiDB-lite"/>
    </source>
</evidence>
<feature type="compositionally biased region" description="Basic and acidic residues" evidence="1">
    <location>
        <begin position="1"/>
        <end position="12"/>
    </location>
</feature>
<sequence length="1232" mass="140490">MADSEEKDRSSCEDLSSSTAMLGKRSCIPEGNTPGKKKTKRKRNGKGNTVKKSLFDNNMIQGDGQKFVNGTVWVTAELAALVQHICLYWDDAHTDKWPKTKNMKFWNECAVSVNKMCSTSRTGSSCRTKVTKFLVKKFATLSDAEEFYNIDYVTSATNSKDFVSNSTPAKQTTSEINECLSPIFSCSPQKAAKVSLGNTVQNFISSFENTMSERLRKQLLQYLFKHLVVSSGGNSFYSFVQHDFLDKSLSAMRVLYDKGKHNLVYHISKCFNREHEKAETRMPIDRMPFGLIDYNVRFFSSSSSQKLGIEKHYALWLETMLAHFGQKWLCLFRGPFWQYEIQECSDVSLPSNASQEICSTNVHEISTDAGLESIIGTALRECSLDLSEYQEPVGEHNVNTFQEYDDITSTVDLSEQVASMQILNDTNNEPDIIVDEQNLDREVLESTSASIRTQTQKQLNRSHLWAQLNDEDRQAIENEQISPECMEEHHNIHPVSNKRRIGNPNKYNTRMAKVNVAAIGVRQLQKRIACSGFIKSANIQVKALQDAKASNPNGRWWIKADACDVREGLRESVRGKWSGDEDLGDGSVDRLHSEYTSKCNAFKKMCAQKQSSLSVDHVKILVDGFVDDTEFLKNGLATAKKKYESKLTNSRCSDDLLMKLSWDVVGFEQLLKQTNEFTDELNIVIDDLKLGLQNVGVVHLRELEKNMLQYYKDIYSKKRSSASHLLVFMLADELRNVKPYAVPVQFMPTKTITDDQMRKLELEIEISMKSYGMVPVGFTTDGEFNSLRTMGKTRPISIIEVIRNAKAEARKIGAKAILKYFTLNQTGSSTVEHHHAVPLADILWLYEYMKNGQKEPRPIEQALLILRRTLFPFSYDPCPFVEGRKETRAELLMSIMAIYLFRWEVQKLKGLPDNHANFSDFLYQPEKDEDTNEYVHHREDHNHVLKRLVNCLREGVIPGIDLRYFRDALHDANTGLTYESLTGKNKQSVPDCERLISPAVVSFLREKGDARGASILSIISNWHKAVDGRGLSEEERSSYLVDMKNWLLDDWMPWHRNMCDFATIDVNRPIKGICGLTRELVVALVANLESREIRRVEYQRREMSAEHPRASSSDDVEGFFSLLHGMLGPVFDLKQFYDESRKILNEYSKRIDSELPFFYWSGKHERYRDFELPSFNQPSGVGVIERLDDINVSRRGDPGVFVANRASLPQKGQLTCRATFHKAPVALPPLGN</sequence>
<evidence type="ECO:0000313" key="3">
    <source>
        <dbReference type="Proteomes" id="UP001152795"/>
    </source>
</evidence>
<protein>
    <submittedName>
        <fullName evidence="2">Uncharacterized protein</fullName>
    </submittedName>
</protein>
<reference evidence="2" key="1">
    <citation type="submission" date="2020-04" db="EMBL/GenBank/DDBJ databases">
        <authorList>
            <person name="Alioto T."/>
            <person name="Alioto T."/>
            <person name="Gomez Garrido J."/>
        </authorList>
    </citation>
    <scope>NUCLEOTIDE SEQUENCE</scope>
    <source>
        <strain evidence="2">A484AB</strain>
    </source>
</reference>
<keyword evidence="3" id="KW-1185">Reference proteome</keyword>
<proteinExistence type="predicted"/>
<dbReference type="Proteomes" id="UP001152795">
    <property type="component" value="Unassembled WGS sequence"/>
</dbReference>
<dbReference type="EMBL" id="CACRXK020002142">
    <property type="protein sequence ID" value="CAB3992878.1"/>
    <property type="molecule type" value="Genomic_DNA"/>
</dbReference>
<evidence type="ECO:0000313" key="2">
    <source>
        <dbReference type="EMBL" id="CAB3992878.1"/>
    </source>
</evidence>
<dbReference type="AlphaFoldDB" id="A0A7D9HYD0"/>
<organism evidence="2 3">
    <name type="scientific">Paramuricea clavata</name>
    <name type="common">Red gorgonian</name>
    <name type="synonym">Violescent sea-whip</name>
    <dbReference type="NCBI Taxonomy" id="317549"/>
    <lineage>
        <taxon>Eukaryota</taxon>
        <taxon>Metazoa</taxon>
        <taxon>Cnidaria</taxon>
        <taxon>Anthozoa</taxon>
        <taxon>Octocorallia</taxon>
        <taxon>Malacalcyonacea</taxon>
        <taxon>Plexauridae</taxon>
        <taxon>Paramuricea</taxon>
    </lineage>
</organism>
<feature type="region of interest" description="Disordered" evidence="1">
    <location>
        <begin position="1"/>
        <end position="51"/>
    </location>
</feature>
<comment type="caution">
    <text evidence="2">The sequence shown here is derived from an EMBL/GenBank/DDBJ whole genome shotgun (WGS) entry which is preliminary data.</text>
</comment>
<gene>
    <name evidence="2" type="ORF">PACLA_8A013832</name>
</gene>
<accession>A0A7D9HYD0</accession>
<feature type="compositionally biased region" description="Basic residues" evidence="1">
    <location>
        <begin position="35"/>
        <end position="45"/>
    </location>
</feature>
<name>A0A7D9HYD0_PARCT</name>
<dbReference type="OrthoDB" id="10520522at2759"/>